<evidence type="ECO:0000313" key="1">
    <source>
        <dbReference type="EMBL" id="WBP90471.1"/>
    </source>
</evidence>
<protein>
    <submittedName>
        <fullName evidence="1">Uncharacterized protein</fullName>
    </submittedName>
</protein>
<keyword evidence="2" id="KW-1185">Reference proteome</keyword>
<evidence type="ECO:0000313" key="2">
    <source>
        <dbReference type="Proteomes" id="UP001212821"/>
    </source>
</evidence>
<accession>A0ABY7QEF4</accession>
<organism evidence="1 2">
    <name type="scientific">Kitasatospora cathayae</name>
    <dbReference type="NCBI Taxonomy" id="3004092"/>
    <lineage>
        <taxon>Bacteria</taxon>
        <taxon>Bacillati</taxon>
        <taxon>Actinomycetota</taxon>
        <taxon>Actinomycetes</taxon>
        <taxon>Kitasatosporales</taxon>
        <taxon>Streptomycetaceae</taxon>
        <taxon>Kitasatospora</taxon>
    </lineage>
</organism>
<dbReference type="EMBL" id="CP115450">
    <property type="protein sequence ID" value="WBP90471.1"/>
    <property type="molecule type" value="Genomic_DNA"/>
</dbReference>
<sequence>MTAHHPTRSGILKSVGGLGAALALGTAGRLASARPAAAAGNGIIDRLRKA</sequence>
<proteinExistence type="predicted"/>
<reference evidence="2" key="1">
    <citation type="submission" date="2022-12" db="EMBL/GenBank/DDBJ databases">
        <authorList>
            <person name="Mo P."/>
        </authorList>
    </citation>
    <scope>NUCLEOTIDE SEQUENCE [LARGE SCALE GENOMIC DNA]</scope>
    <source>
        <strain evidence="2">HUAS 3-15</strain>
    </source>
</reference>
<dbReference type="InterPro" id="IPR006311">
    <property type="entry name" value="TAT_signal"/>
</dbReference>
<dbReference type="PROSITE" id="PS51318">
    <property type="entry name" value="TAT"/>
    <property type="match status" value="1"/>
</dbReference>
<gene>
    <name evidence="1" type="ORF">O1G21_34490</name>
</gene>
<name>A0ABY7QEF4_9ACTN</name>
<dbReference type="RefSeq" id="WP_270149274.1">
    <property type="nucleotide sequence ID" value="NZ_CP115450.1"/>
</dbReference>
<dbReference type="Proteomes" id="UP001212821">
    <property type="component" value="Chromosome"/>
</dbReference>